<sequence length="320" mass="34508">MDFFPGPKAPIDHSLDIQLNVDGSAERLAQLAYHWIDHLLTEVAGDARAQLAGLPALPSAAMKALGVGDLFGLVTVTRPNPAGGMAREKTRTLSVKGLQWLRSELADTPPNWVRLETGRIDEFGGLVGGDFSASIQTYDESPGWMQLQAAVRASRFTDPAQGSQAQRRWLDAVRAYAEHANPGFGQVGYHYYAGKTVLEQHTDHRVAGLRRVEPRYAIGSCRDWLRGYSWLTLVPGDLTEKVGGSGGLGATGAFVEVAQLGDGGMWLLATNDFRDYLPEKAAEVFHALAPILPPGMPVQAAPSLVAPPALLVYEDPSVSR</sequence>
<dbReference type="OrthoDB" id="3811887at2"/>
<evidence type="ECO:0000313" key="2">
    <source>
        <dbReference type="Proteomes" id="UP000198415"/>
    </source>
</evidence>
<protein>
    <submittedName>
        <fullName evidence="1">Uncharacterized protein</fullName>
    </submittedName>
</protein>
<name>A0A238V185_9ACTN</name>
<keyword evidence="2" id="KW-1185">Reference proteome</keyword>
<dbReference type="AlphaFoldDB" id="A0A238V185"/>
<dbReference type="EMBL" id="FZNR01000001">
    <property type="protein sequence ID" value="SNR28185.1"/>
    <property type="molecule type" value="Genomic_DNA"/>
</dbReference>
<accession>A0A238V185</accession>
<dbReference type="RefSeq" id="WP_089291286.1">
    <property type="nucleotide sequence ID" value="NZ_BOMU01000006.1"/>
</dbReference>
<evidence type="ECO:0000313" key="1">
    <source>
        <dbReference type="EMBL" id="SNR28185.1"/>
    </source>
</evidence>
<reference evidence="1 2" key="1">
    <citation type="submission" date="2017-06" db="EMBL/GenBank/DDBJ databases">
        <authorList>
            <person name="Kim H.J."/>
            <person name="Triplett B.A."/>
        </authorList>
    </citation>
    <scope>NUCLEOTIDE SEQUENCE [LARGE SCALE GENOMIC DNA]</scope>
    <source>
        <strain evidence="1 2">DSM 43151</strain>
    </source>
</reference>
<proteinExistence type="predicted"/>
<gene>
    <name evidence="1" type="ORF">SAMN06264365_101516</name>
</gene>
<organism evidence="1 2">
    <name type="scientific">Actinoplanes regularis</name>
    <dbReference type="NCBI Taxonomy" id="52697"/>
    <lineage>
        <taxon>Bacteria</taxon>
        <taxon>Bacillati</taxon>
        <taxon>Actinomycetota</taxon>
        <taxon>Actinomycetes</taxon>
        <taxon>Micromonosporales</taxon>
        <taxon>Micromonosporaceae</taxon>
        <taxon>Actinoplanes</taxon>
    </lineage>
</organism>
<dbReference type="Proteomes" id="UP000198415">
    <property type="component" value="Unassembled WGS sequence"/>
</dbReference>